<evidence type="ECO:0000259" key="13">
    <source>
        <dbReference type="SMART" id="SM00968"/>
    </source>
</evidence>
<dbReference type="CDD" id="cd03275">
    <property type="entry name" value="ABC_SMC1_euk"/>
    <property type="match status" value="1"/>
</dbReference>
<dbReference type="Pfam" id="PF02463">
    <property type="entry name" value="SMC_N"/>
    <property type="match status" value="1"/>
</dbReference>
<feature type="compositionally biased region" description="Polar residues" evidence="12">
    <location>
        <begin position="1002"/>
        <end position="1019"/>
    </location>
</feature>
<proteinExistence type="inferred from homology"/>
<dbReference type="GO" id="GO:0008278">
    <property type="term" value="C:cohesin complex"/>
    <property type="evidence" value="ECO:0007669"/>
    <property type="project" value="InterPro"/>
</dbReference>
<dbReference type="FunFam" id="1.20.1060.20:FF:000001">
    <property type="entry name" value="Structural maintenance of chromosomes 1A"/>
    <property type="match status" value="1"/>
</dbReference>
<name>A0A1I8EEW5_WUCBA</name>
<dbReference type="Gene3D" id="3.40.50.300">
    <property type="entry name" value="P-loop containing nucleotide triphosphate hydrolases"/>
    <property type="match status" value="2"/>
</dbReference>
<evidence type="ECO:0000256" key="10">
    <source>
        <dbReference type="PIRNR" id="PIRNR005719"/>
    </source>
</evidence>
<feature type="coiled-coil region" evidence="11">
    <location>
        <begin position="307"/>
        <end position="404"/>
    </location>
</feature>
<reference evidence="14" key="1">
    <citation type="submission" date="2016-11" db="UniProtKB">
        <authorList>
            <consortium name="WormBaseParasite"/>
        </authorList>
    </citation>
    <scope>IDENTIFICATION</scope>
    <source>
        <strain evidence="14">pt0022</strain>
    </source>
</reference>
<keyword evidence="7 11" id="KW-0175">Coiled coil</keyword>
<keyword evidence="4" id="KW-0158">Chromosome</keyword>
<keyword evidence="9" id="KW-0131">Cell cycle</keyword>
<dbReference type="Pfam" id="PF06470">
    <property type="entry name" value="SMC_hinge"/>
    <property type="match status" value="1"/>
</dbReference>
<evidence type="ECO:0000256" key="3">
    <source>
        <dbReference type="ARBA" id="ARBA00005597"/>
    </source>
</evidence>
<dbReference type="GO" id="GO:0005634">
    <property type="term" value="C:nucleus"/>
    <property type="evidence" value="ECO:0007669"/>
    <property type="project" value="UniProtKB-SubCell"/>
</dbReference>
<evidence type="ECO:0000256" key="11">
    <source>
        <dbReference type="SAM" id="Coils"/>
    </source>
</evidence>
<sequence>MTYEQFCDIIEIVYVYLRKTKYHFGGLFMSVVAMGRLHTLELENFKSYKGNQIVGPFKQFTAIIGPNGSGKSNLMDAMCFVLGEKASNLRVKKLHDLIHGAPVGKAVANRCHVTMNYEDDDGNMRAFTRLVTGSGSEYRVDNKTVTPQQYGHALEEINVFMKAKNFLVYQGQVEQVAMKNPRELTQMFEEISRFSFSLYCMRIVSCEFQADYDRLKAELAKAEEEAAFNLNKRRGIALEKREAKLEKDEAEKYQMLKEELESKQRQVYLLQLFYAEKMADETTSDWKRKKEIVAELTGNKAECDAAVTAKQHEHKKVLKEVHKLENKTSAKEKEVMTQKPRYVAAKQGVVHVKAKLEMANKAHSNAQRAAETHETNVVTLKQQLKDVEQKKQECETKLATESQELAMQLSDTQVNEYYGLKGEATKRCGVIDMELNKLLQEQETEKNNLQFEQRRLAHANDRVKNKEQEIERMSRQGEQLAENIVSQNNLIDDEKKNLQNLEVQVRESKERLEKVTTELNNVSRQLSEAHGDTAESERNRKRNETIENLKRIFPDRVYGRLVDLCQPSHRRFQIAITKVLAKNMMSIVCDTDETARESIIYLKEQRLAPETFLPLSVLDVHPIKEKLRELTEPRGVKLVFDVIQCNNPVARKALQFACGNALVCETPEDAKYLAYGSASDRYKAVALDGTLFERSGIISGGGQELRQRAKKWDENAIRKLKENRVKLQDELQQLHRTRKKELDVEMKRNQLIHLENRLKNTKNEHTKITSQTLKKLEQDLETLNSELSLIQPRIDEIEQRMAERVVQIEKLQHKRNVITDEVFHEFCQRINIKDIRQYEQREMRFHEEMQDQLKKFDNELDRLRNELDYLKSEDKRLKEKQEAEKVKRLTKEIEGLKKKEEEEHMTLKKLEAELEQMKMAIVSKKALVEDNDAEISVLKKAAQQAAREVAAAEKTAAALEQTILRRRHQRHSLLHQCKMNGIKLPLLQGSLADIEIDDTIPSSTTGASVSVSDSQQLSHEQMDREAQIQVDYRMLPISLREYDNDEEVKKALDKLNKEVSDSQAKISRISAPNLKAKERMEIVKEKEAETTEECELARKKARKIRLLFEKVKTDRYHLFHECFEPVSQKIDDIYKKLSRNESAQAFLGEENMEEPYLEGIAYNCVAPGKRFRPMDNLSGGEKTVAALALLFAIHARSPSPFFILDEVDAALDNTNIGKVANFICERARVDMQLIVISLKEEFYNKADAIIGIYPHPSSYTVSGMLTLDLTPYKQPQSDSYIE</sequence>
<dbReference type="InterPro" id="IPR036277">
    <property type="entry name" value="SMC_hinge_sf"/>
</dbReference>
<dbReference type="GO" id="GO:0051301">
    <property type="term" value="P:cell division"/>
    <property type="evidence" value="ECO:0007669"/>
    <property type="project" value="UniProtKB-KW"/>
</dbReference>
<feature type="coiled-coil region" evidence="11">
    <location>
        <begin position="212"/>
        <end position="266"/>
    </location>
</feature>
<evidence type="ECO:0000256" key="2">
    <source>
        <dbReference type="ARBA" id="ARBA00004286"/>
    </source>
</evidence>
<dbReference type="GO" id="GO:0005524">
    <property type="term" value="F:ATP binding"/>
    <property type="evidence" value="ECO:0007669"/>
    <property type="project" value="InterPro"/>
</dbReference>
<evidence type="ECO:0000256" key="4">
    <source>
        <dbReference type="ARBA" id="ARBA00022454"/>
    </source>
</evidence>
<dbReference type="SMART" id="SM00968">
    <property type="entry name" value="SMC_hinge"/>
    <property type="match status" value="1"/>
</dbReference>
<keyword evidence="5" id="KW-0132">Cell division</keyword>
<dbReference type="SUPFAM" id="SSF52540">
    <property type="entry name" value="P-loop containing nucleoside triphosphate hydrolases"/>
    <property type="match status" value="2"/>
</dbReference>
<organism evidence="14">
    <name type="scientific">Wuchereria bancrofti</name>
    <dbReference type="NCBI Taxonomy" id="6293"/>
    <lineage>
        <taxon>Eukaryota</taxon>
        <taxon>Metazoa</taxon>
        <taxon>Ecdysozoa</taxon>
        <taxon>Nematoda</taxon>
        <taxon>Chromadorea</taxon>
        <taxon>Rhabditida</taxon>
        <taxon>Spirurina</taxon>
        <taxon>Spiruromorpha</taxon>
        <taxon>Filarioidea</taxon>
        <taxon>Onchocercidae</taxon>
        <taxon>Wuchereria</taxon>
    </lineage>
</organism>
<dbReference type="InterPro" id="IPR003395">
    <property type="entry name" value="RecF/RecN/SMC_N"/>
</dbReference>
<dbReference type="InterPro" id="IPR028468">
    <property type="entry name" value="Smc1_ABC"/>
</dbReference>
<evidence type="ECO:0000256" key="7">
    <source>
        <dbReference type="ARBA" id="ARBA00023054"/>
    </source>
</evidence>
<evidence type="ECO:0000313" key="14">
    <source>
        <dbReference type="WBParaSite" id="maker-PairedContig_1765-snap-gene-0.9-mRNA-1"/>
    </source>
</evidence>
<dbReference type="FunFam" id="3.40.50.300:FF:000564">
    <property type="entry name" value="Structural maintenance of chromosomes 1A"/>
    <property type="match status" value="1"/>
</dbReference>
<keyword evidence="8 10" id="KW-0539">Nucleus</keyword>
<feature type="domain" description="SMC hinge" evidence="13">
    <location>
        <begin position="555"/>
        <end position="674"/>
    </location>
</feature>
<feature type="region of interest" description="Disordered" evidence="12">
    <location>
        <begin position="1002"/>
        <end position="1023"/>
    </location>
</feature>
<comment type="similarity">
    <text evidence="3">Belongs to the SMC family. SMC1 subfamily.</text>
</comment>
<dbReference type="PANTHER" id="PTHR18937">
    <property type="entry name" value="STRUCTURAL MAINTENANCE OF CHROMOSOMES SMC FAMILY MEMBER"/>
    <property type="match status" value="1"/>
</dbReference>
<dbReference type="Gene3D" id="3.30.70.1620">
    <property type="match status" value="1"/>
</dbReference>
<evidence type="ECO:0000256" key="8">
    <source>
        <dbReference type="ARBA" id="ARBA00023242"/>
    </source>
</evidence>
<dbReference type="PIRSF" id="PIRSF005719">
    <property type="entry name" value="SMC"/>
    <property type="match status" value="1"/>
</dbReference>
<dbReference type="STRING" id="6293.A0A1I8EEW5"/>
<dbReference type="WBParaSite" id="maker-PairedContig_1765-snap-gene-0.9-mRNA-1">
    <property type="protein sequence ID" value="maker-PairedContig_1765-snap-gene-0.9-mRNA-1"/>
    <property type="gene ID" value="maker-PairedContig_1765-snap-gene-0.9"/>
</dbReference>
<feature type="coiled-coil region" evidence="11">
    <location>
        <begin position="846"/>
        <end position="962"/>
    </location>
</feature>
<dbReference type="GO" id="GO:0007062">
    <property type="term" value="P:sister chromatid cohesion"/>
    <property type="evidence" value="ECO:0007669"/>
    <property type="project" value="InterPro"/>
</dbReference>
<evidence type="ECO:0000256" key="5">
    <source>
        <dbReference type="ARBA" id="ARBA00022618"/>
    </source>
</evidence>
<feature type="coiled-coil region" evidence="11">
    <location>
        <begin position="435"/>
        <end position="532"/>
    </location>
</feature>
<protein>
    <recommendedName>
        <fullName evidence="10">Structural maintenance of chromosomes protein</fullName>
    </recommendedName>
</protein>
<dbReference type="InterPro" id="IPR024704">
    <property type="entry name" value="SMC"/>
</dbReference>
<keyword evidence="6" id="KW-0498">Mitosis</keyword>
<dbReference type="Gene3D" id="1.20.1060.20">
    <property type="match status" value="1"/>
</dbReference>
<dbReference type="InterPro" id="IPR010935">
    <property type="entry name" value="SMC_hinge"/>
</dbReference>
<dbReference type="SUPFAM" id="SSF75553">
    <property type="entry name" value="Smc hinge domain"/>
    <property type="match status" value="1"/>
</dbReference>
<accession>A0A1I8EEW5</accession>
<feature type="coiled-coil region" evidence="11">
    <location>
        <begin position="710"/>
        <end position="814"/>
    </location>
</feature>
<dbReference type="GO" id="GO:0016887">
    <property type="term" value="F:ATP hydrolysis activity"/>
    <property type="evidence" value="ECO:0007669"/>
    <property type="project" value="InterPro"/>
</dbReference>
<dbReference type="InterPro" id="IPR027417">
    <property type="entry name" value="P-loop_NTPase"/>
</dbReference>
<evidence type="ECO:0000256" key="1">
    <source>
        <dbReference type="ARBA" id="ARBA00004123"/>
    </source>
</evidence>
<evidence type="ECO:0000256" key="9">
    <source>
        <dbReference type="ARBA" id="ARBA00023306"/>
    </source>
</evidence>
<evidence type="ECO:0000256" key="12">
    <source>
        <dbReference type="SAM" id="MobiDB-lite"/>
    </source>
</evidence>
<dbReference type="GO" id="GO:0003677">
    <property type="term" value="F:DNA binding"/>
    <property type="evidence" value="ECO:0007669"/>
    <property type="project" value="TreeGrafter"/>
</dbReference>
<evidence type="ECO:0000256" key="6">
    <source>
        <dbReference type="ARBA" id="ARBA00022776"/>
    </source>
</evidence>
<dbReference type="PANTHER" id="PTHR18937:SF12">
    <property type="entry name" value="STRUCTURAL MAINTENANCE OF CHROMOSOMES PROTEIN"/>
    <property type="match status" value="1"/>
</dbReference>
<comment type="subcellular location">
    <subcellularLocation>
        <location evidence="2">Chromosome</location>
    </subcellularLocation>
    <subcellularLocation>
        <location evidence="1 10">Nucleus</location>
    </subcellularLocation>
</comment>